<evidence type="ECO:0000256" key="3">
    <source>
        <dbReference type="ARBA" id="ARBA00022602"/>
    </source>
</evidence>
<organism evidence="10 11">
    <name type="scientific">Novymonas esmeraldas</name>
    <dbReference type="NCBI Taxonomy" id="1808958"/>
    <lineage>
        <taxon>Eukaryota</taxon>
        <taxon>Discoba</taxon>
        <taxon>Euglenozoa</taxon>
        <taxon>Kinetoplastea</taxon>
        <taxon>Metakinetoplastina</taxon>
        <taxon>Trypanosomatida</taxon>
        <taxon>Trypanosomatidae</taxon>
        <taxon>Novymonas</taxon>
    </lineage>
</organism>
<dbReference type="SUPFAM" id="SSF48239">
    <property type="entry name" value="Terpenoid cyclases/Protein prenyltransferases"/>
    <property type="match status" value="1"/>
</dbReference>
<dbReference type="Gene3D" id="1.50.10.20">
    <property type="match status" value="1"/>
</dbReference>
<comment type="similarity">
    <text evidence="2">Belongs to the protein prenyltransferase subunit beta family.</text>
</comment>
<protein>
    <submittedName>
        <fullName evidence="10">Farnesyltransferase beta subunit</fullName>
    </submittedName>
</protein>
<feature type="region of interest" description="Disordered" evidence="8">
    <location>
        <begin position="43"/>
        <end position="71"/>
    </location>
</feature>
<dbReference type="InterPro" id="IPR045089">
    <property type="entry name" value="PGGT1B-like"/>
</dbReference>
<evidence type="ECO:0000256" key="7">
    <source>
        <dbReference type="ARBA" id="ARBA00022833"/>
    </source>
</evidence>
<evidence type="ECO:0000256" key="4">
    <source>
        <dbReference type="ARBA" id="ARBA00022679"/>
    </source>
</evidence>
<dbReference type="AlphaFoldDB" id="A0AAW0EKX9"/>
<accession>A0AAW0EKX9</accession>
<proteinExistence type="inferred from homology"/>
<dbReference type="PANTHER" id="PTHR11774:SF6">
    <property type="entry name" value="PROTEIN FARNESYLTRANSFERASE SUBUNIT BETA"/>
    <property type="match status" value="1"/>
</dbReference>
<feature type="compositionally biased region" description="Low complexity" evidence="8">
    <location>
        <begin position="46"/>
        <end position="55"/>
    </location>
</feature>
<evidence type="ECO:0000259" key="9">
    <source>
        <dbReference type="Pfam" id="PF00432"/>
    </source>
</evidence>
<keyword evidence="5" id="KW-0479">Metal-binding</keyword>
<keyword evidence="3" id="KW-0637">Prenyltransferase</keyword>
<dbReference type="GO" id="GO:0004660">
    <property type="term" value="F:protein farnesyltransferase activity"/>
    <property type="evidence" value="ECO:0007669"/>
    <property type="project" value="TreeGrafter"/>
</dbReference>
<evidence type="ECO:0000256" key="8">
    <source>
        <dbReference type="SAM" id="MobiDB-lite"/>
    </source>
</evidence>
<dbReference type="Proteomes" id="UP001430356">
    <property type="component" value="Unassembled WGS sequence"/>
</dbReference>
<feature type="domain" description="Prenyltransferase alpha-alpha toroid" evidence="9">
    <location>
        <begin position="101"/>
        <end position="618"/>
    </location>
</feature>
<dbReference type="Pfam" id="PF00432">
    <property type="entry name" value="Prenyltrans"/>
    <property type="match status" value="1"/>
</dbReference>
<evidence type="ECO:0000313" key="11">
    <source>
        <dbReference type="Proteomes" id="UP001430356"/>
    </source>
</evidence>
<name>A0AAW0EKX9_9TRYP</name>
<keyword evidence="6" id="KW-0677">Repeat</keyword>
<dbReference type="EMBL" id="JAECZO010000036">
    <property type="protein sequence ID" value="KAK7194415.1"/>
    <property type="molecule type" value="Genomic_DNA"/>
</dbReference>
<comment type="caution">
    <text evidence="10">The sequence shown here is derived from an EMBL/GenBank/DDBJ whole genome shotgun (WGS) entry which is preliminary data.</text>
</comment>
<keyword evidence="7" id="KW-0862">Zinc</keyword>
<evidence type="ECO:0000256" key="1">
    <source>
        <dbReference type="ARBA" id="ARBA00001947"/>
    </source>
</evidence>
<evidence type="ECO:0000256" key="2">
    <source>
        <dbReference type="ARBA" id="ARBA00010497"/>
    </source>
</evidence>
<dbReference type="InterPro" id="IPR001330">
    <property type="entry name" value="Prenyltrans"/>
</dbReference>
<feature type="region of interest" description="Disordered" evidence="8">
    <location>
        <begin position="420"/>
        <end position="442"/>
    </location>
</feature>
<reference evidence="10 11" key="1">
    <citation type="journal article" date="2021" name="MBio">
        <title>A New Model Trypanosomatid, Novymonas esmeraldas: Genomic Perception of Its 'Candidatus Pandoraea novymonadis' Endosymbiont.</title>
        <authorList>
            <person name="Zakharova A."/>
            <person name="Saura A."/>
            <person name="Butenko A."/>
            <person name="Podesvova L."/>
            <person name="Warmusova S."/>
            <person name="Kostygov A.Y."/>
            <person name="Nenarokova A."/>
            <person name="Lukes J."/>
            <person name="Opperdoes F.R."/>
            <person name="Yurchenko V."/>
        </authorList>
    </citation>
    <scope>NUCLEOTIDE SEQUENCE [LARGE SCALE GENOMIC DNA]</scope>
    <source>
        <strain evidence="10 11">E262AT.01</strain>
    </source>
</reference>
<gene>
    <name evidence="10" type="ORF">NESM_000357800</name>
</gene>
<keyword evidence="11" id="KW-1185">Reference proteome</keyword>
<comment type="cofactor">
    <cofactor evidence="1">
        <name>Zn(2+)</name>
        <dbReference type="ChEBI" id="CHEBI:29105"/>
    </cofactor>
</comment>
<dbReference type="GO" id="GO:0046872">
    <property type="term" value="F:metal ion binding"/>
    <property type="evidence" value="ECO:0007669"/>
    <property type="project" value="UniProtKB-KW"/>
</dbReference>
<evidence type="ECO:0000256" key="5">
    <source>
        <dbReference type="ARBA" id="ARBA00022723"/>
    </source>
</evidence>
<dbReference type="PANTHER" id="PTHR11774">
    <property type="entry name" value="GERANYLGERANYL TRANSFERASE TYPE BETA SUBUNIT"/>
    <property type="match status" value="1"/>
</dbReference>
<evidence type="ECO:0000256" key="6">
    <source>
        <dbReference type="ARBA" id="ARBA00022737"/>
    </source>
</evidence>
<sequence length="678" mass="72588">MNVPPATTTTEAQRDTELLLLEMLRSTNPHVYALWCRHPAMEHDTSSASTDSSAGSDDDDDGVDAAANMSSSRNSTAAAAAAAAAAEARAMVPLAYTPPCLHRDRHIHFLMENLGTSPQSMSSLYPSRPWIVYWALQAADVLGAVDTHILRRTPPAALIDFLHSCLSVDHTCQAEAQQRLSATAASTDANGVADGDARPVMGFAGGAAHQEPHIASSYAACSALAILSEHAGGAALRQLPRAAIKRWLLTLRNEDGSFRVHGGGESDIRGSYCAAVITTLLGLDDPATFDDDKRGPREVCDDVRDVPVLTAQTARFVASCQTHEGGFACSATASEAHGAYTQCGLAALLLMKQPHMVHRAPLRRWLAARQLQCEGGFNGRTNKLVDSCYSHWIGASHVLLRTVEAYTKCFTAAPDTHTGDAVGATHDGNRNSSSSSSSGAEERTLTASASSLCAREVLLLDHAQLVDATLIHAGANDAWDRAEGEHLTRRDVLQQFLGADDAALRAARAKDDAKATLYTRLLQSEQTAAGADGGAVEEWRTRQAFADADVGDFYFNQRRLQDYVLRCCQDADTGGLMDKPGVAHDGYHTCYSLSGMSAAQNLHYCARTPNTADPDSYIARAYSRSYLPQPRLGGVVLNAPGDSAAVQSMMLRTTSPIFNIHQSRVLAALRVWGARSFV</sequence>
<dbReference type="GO" id="GO:0005965">
    <property type="term" value="C:protein farnesyltransferase complex"/>
    <property type="evidence" value="ECO:0007669"/>
    <property type="project" value="TreeGrafter"/>
</dbReference>
<keyword evidence="4" id="KW-0808">Transferase</keyword>
<dbReference type="InterPro" id="IPR008930">
    <property type="entry name" value="Terpenoid_cyclase/PrenylTrfase"/>
</dbReference>
<evidence type="ECO:0000313" key="10">
    <source>
        <dbReference type="EMBL" id="KAK7194415.1"/>
    </source>
</evidence>